<evidence type="ECO:0000313" key="1">
    <source>
        <dbReference type="EMBL" id="KAL3568787.1"/>
    </source>
</evidence>
<organism evidence="1 2">
    <name type="scientific">Populus alba</name>
    <name type="common">White poplar</name>
    <dbReference type="NCBI Taxonomy" id="43335"/>
    <lineage>
        <taxon>Eukaryota</taxon>
        <taxon>Viridiplantae</taxon>
        <taxon>Streptophyta</taxon>
        <taxon>Embryophyta</taxon>
        <taxon>Tracheophyta</taxon>
        <taxon>Spermatophyta</taxon>
        <taxon>Magnoliopsida</taxon>
        <taxon>eudicotyledons</taxon>
        <taxon>Gunneridae</taxon>
        <taxon>Pentapetalae</taxon>
        <taxon>rosids</taxon>
        <taxon>fabids</taxon>
        <taxon>Malpighiales</taxon>
        <taxon>Salicaceae</taxon>
        <taxon>Saliceae</taxon>
        <taxon>Populus</taxon>
    </lineage>
</organism>
<evidence type="ECO:0000313" key="2">
    <source>
        <dbReference type="Proteomes" id="UP000309997"/>
    </source>
</evidence>
<reference evidence="1 2" key="1">
    <citation type="journal article" date="2024" name="Plant Biotechnol. J.">
        <title>Genome and CRISPR/Cas9 system of a widespread forest tree (Populus alba) in the world.</title>
        <authorList>
            <person name="Liu Y.J."/>
            <person name="Jiang P.F."/>
            <person name="Han X.M."/>
            <person name="Li X.Y."/>
            <person name="Wang H.M."/>
            <person name="Wang Y.J."/>
            <person name="Wang X.X."/>
            <person name="Zeng Q.Y."/>
        </authorList>
    </citation>
    <scope>NUCLEOTIDE SEQUENCE [LARGE SCALE GENOMIC DNA]</scope>
    <source>
        <strain evidence="2">cv. PAL-ZL1</strain>
    </source>
</reference>
<gene>
    <name evidence="1" type="ORF">D5086_028677</name>
</gene>
<name>A0ACC4ARG9_POPAL</name>
<protein>
    <submittedName>
        <fullName evidence="1">Uncharacterized protein</fullName>
    </submittedName>
</protein>
<proteinExistence type="predicted"/>
<sequence length="975" mass="107613">MAKLYLNKLFPKLVSSLAVLLLLRQFRYVVCQSTNSSESPLLPDDEETALDDFMTTLGGDSLLSSDCSFQGITCDCNSTVCNVTGLYLDFNELTGQLPPELGRLGSLYALDLSFNNLTGGIPDSMKNLTLSKMFLTGNMLNGTVPAWLPHTIEDKADLSYNNFEIPRDGPKKGERKLKIEPNRNSIRDLTDKCGGKPKYDSLYINCGGGGTVFDGKEFEADSATSNYYSAPRNNWAYSCSGDFGSKTYDSTDYIKNVECEDCDPARTLLYNSTRLCPLSLTYYGFCLFKGNYTVKLYFAETVYQNDEDYSNLGKRVFDVYIQGKKELKDFNIKEMASGTNKTWTQSFTAFVGDDHLLTIHFFWAGKGSFPVPDFSYTPVALYQNGPLVAGISVTANFKVGGKGLSPSQIAGITAGSVFAPLLLLAFMWKMGWLRKSELDEITIEVKRDGIYFTLKQIIDATRNFSPKMEIGRGRFGIVYKAELPKEIKLAVKKISPQSKQHGKDELQREIFNLKSLHHENLVQLLDGYSIKDLHLLGGKIGVCVSKPAAAAAAAREEVVVRRVSPPPQSPAPAAAVATKGHSGLLSNSKSGHPVLLSSKSGQLVGDSKRMKGLFKSKPRTPVDIVRQTRDLLIYADQSSASLSDSKREEKELLTRHKSTVAEFLSKNYDWFFAEFNSKLLESTLHYKTTSCQVWDLDDFCILFFIWDVLDSLSEFLQTAVEAAKRAGEIIREGFYQTKHVEHKGLVDLVTETDKACEDLIFNYLKQQHPSHKFIGEETTAACGITELTDEPTWIVDPLDGTTNFVHGFPFVCISIGLTIGKVPTVGVVYNPIMEELFTGVHGKGAFLNGKPIKVSSQSELVKSLLATEAGTKRDKSTVDATTNRINNLLFKVRSLRMTGSCALNLCGVACGRIDLFYETGYGGPWDVAGGAVIVKEAGGIVYDPSGKDFDITTQRVAASNPLLKEAFVEVLQQSE</sequence>
<keyword evidence="2" id="KW-1185">Reference proteome</keyword>
<comment type="caution">
    <text evidence="1">The sequence shown here is derived from an EMBL/GenBank/DDBJ whole genome shotgun (WGS) entry which is preliminary data.</text>
</comment>
<accession>A0ACC4ARG9</accession>
<dbReference type="Proteomes" id="UP000309997">
    <property type="component" value="Unassembled WGS sequence"/>
</dbReference>
<dbReference type="EMBL" id="RCHU02000016">
    <property type="protein sequence ID" value="KAL3568787.1"/>
    <property type="molecule type" value="Genomic_DNA"/>
</dbReference>